<evidence type="ECO:0000259" key="5">
    <source>
        <dbReference type="Pfam" id="PF04677"/>
    </source>
</evidence>
<dbReference type="GeneID" id="108630472"/>
<feature type="region of interest" description="Disordered" evidence="3">
    <location>
        <begin position="382"/>
        <end position="417"/>
    </location>
</feature>
<dbReference type="RefSeq" id="XP_017889283.1">
    <property type="nucleotide sequence ID" value="XM_018033794.2"/>
</dbReference>
<dbReference type="InterPro" id="IPR040194">
    <property type="entry name" value="Cwf19-like"/>
</dbReference>
<feature type="compositionally biased region" description="Low complexity" evidence="3">
    <location>
        <begin position="275"/>
        <end position="288"/>
    </location>
</feature>
<feature type="coiled-coil region" evidence="2">
    <location>
        <begin position="344"/>
        <end position="371"/>
    </location>
</feature>
<dbReference type="InterPro" id="IPR036265">
    <property type="entry name" value="HIT-like_sf"/>
</dbReference>
<proteinExistence type="inferred from homology"/>
<feature type="domain" description="Cwf19-like protein C-terminal" evidence="4">
    <location>
        <begin position="617"/>
        <end position="709"/>
    </location>
</feature>
<evidence type="ECO:0000256" key="3">
    <source>
        <dbReference type="SAM" id="MobiDB-lite"/>
    </source>
</evidence>
<accession>A0AAJ7ND30</accession>
<evidence type="ECO:0000313" key="6">
    <source>
        <dbReference type="Proteomes" id="UP000694925"/>
    </source>
</evidence>
<keyword evidence="2" id="KW-0175">Coiled coil</keyword>
<feature type="compositionally biased region" description="Basic residues" evidence="3">
    <location>
        <begin position="1"/>
        <end position="27"/>
    </location>
</feature>
<dbReference type="GO" id="GO:0000398">
    <property type="term" value="P:mRNA splicing, via spliceosome"/>
    <property type="evidence" value="ECO:0007669"/>
    <property type="project" value="TreeGrafter"/>
</dbReference>
<comment type="similarity">
    <text evidence="1">Belongs to the CWF19 family.</text>
</comment>
<evidence type="ECO:0000256" key="1">
    <source>
        <dbReference type="ARBA" id="ARBA00006795"/>
    </source>
</evidence>
<protein>
    <submittedName>
        <fullName evidence="7">CWF19-like protein 2</fullName>
    </submittedName>
</protein>
<feature type="domain" description="Cwf19-like C-terminal" evidence="5">
    <location>
        <begin position="485"/>
        <end position="608"/>
    </location>
</feature>
<keyword evidence="6" id="KW-1185">Reference proteome</keyword>
<sequence length="716" mass="83187">MKHMKYKSKSKHEKKKSKRDKKKHKKEKYSESETTTSMSETEQEWVEKPISQTAPSAAKEQNTQQSEAPKREDWMSMKSLFPCVFNEKKTKPPGENDKPNLDELGQSNRELNPYWKNGGSGLPEENVRKADTLQVMDVKWLKKSLRRAKEQAENENRSLEEIAAERWGSLEVIQSMISKAESASIRDKSNSSHQFKGDVKYGDSRHSSDSSRSTKYSRNDKYKKYDDYRSNDRQKQKYRKPMDDDCFDSSYRTSHSGRKNWQKCKPAESHRNVSESKNSYTSSSGSISTDVPEIRETHSNAPTARSPTNSTSNLTTSIPEIGGSKLLTEAEMNKLGAKIAKAEIMGDNELADELKSRLKNAREAAKNNETRGTEKVQVVLTQTDAKGNTRPLEPRDRTEYSQSSKRKNAETHASGKKVRHYFDDDKYSLAQLFQKEKGRSANEDDAEFLKVASKTMDMDEIFEERITRVKSDARQDERDRSRAIKEHTRLSKSLDNCQWCIDSKYMLKHMVVTMDRDICISLPQFTSLTPGHCIITPTHHVSCQLQLDENVSAKLKMYKQALYKMFTDQDQYPVFYEVYKSRYKYSHMQLICVPLAKEIGELAPIYFKKALLECETEWSMNKKVVDLEHKDVRQAIPNGLSYFMVEFERDKGYAHVIEDEQMFPKNFAEEVIGGMLDLNHDTWRRPRKEDFDRQREKVLRFSETWKKYEDETRGFN</sequence>
<dbReference type="Pfam" id="PF04676">
    <property type="entry name" value="CwfJ_C_2"/>
    <property type="match status" value="1"/>
</dbReference>
<dbReference type="KEGG" id="ccal:108630472"/>
<feature type="compositionally biased region" description="Basic and acidic residues" evidence="3">
    <location>
        <begin position="265"/>
        <end position="274"/>
    </location>
</feature>
<feature type="compositionally biased region" description="Basic and acidic residues" evidence="3">
    <location>
        <begin position="86"/>
        <end position="101"/>
    </location>
</feature>
<feature type="compositionally biased region" description="Low complexity" evidence="3">
    <location>
        <begin position="306"/>
        <end position="317"/>
    </location>
</feature>
<reference evidence="7" key="1">
    <citation type="submission" date="2025-08" db="UniProtKB">
        <authorList>
            <consortium name="RefSeq"/>
        </authorList>
    </citation>
    <scope>IDENTIFICATION</scope>
    <source>
        <tissue evidence="7">Whole body</tissue>
    </source>
</reference>
<evidence type="ECO:0000259" key="4">
    <source>
        <dbReference type="Pfam" id="PF04676"/>
    </source>
</evidence>
<evidence type="ECO:0000313" key="7">
    <source>
        <dbReference type="RefSeq" id="XP_017889283.1"/>
    </source>
</evidence>
<feature type="compositionally biased region" description="Polar residues" evidence="3">
    <location>
        <begin position="50"/>
        <end position="67"/>
    </location>
</feature>
<name>A0AAJ7ND30_9HYME</name>
<dbReference type="InterPro" id="IPR006768">
    <property type="entry name" value="Cwf19-like_C_dom-1"/>
</dbReference>
<dbReference type="Pfam" id="PF04677">
    <property type="entry name" value="CwfJ_C_1"/>
    <property type="match status" value="1"/>
</dbReference>
<dbReference type="PANTHER" id="PTHR12072:SF5">
    <property type="entry name" value="CWF19-LIKE PROTEIN 2"/>
    <property type="match status" value="1"/>
</dbReference>
<feature type="coiled-coil region" evidence="2">
    <location>
        <begin position="135"/>
        <end position="165"/>
    </location>
</feature>
<feature type="region of interest" description="Disordered" evidence="3">
    <location>
        <begin position="180"/>
        <end position="318"/>
    </location>
</feature>
<feature type="compositionally biased region" description="Basic and acidic residues" evidence="3">
    <location>
        <begin position="217"/>
        <end position="243"/>
    </location>
</feature>
<dbReference type="AlphaFoldDB" id="A0AAJ7ND30"/>
<feature type="compositionally biased region" description="Basic and acidic residues" evidence="3">
    <location>
        <begin position="184"/>
        <end position="209"/>
    </location>
</feature>
<evidence type="ECO:0000256" key="2">
    <source>
        <dbReference type="SAM" id="Coils"/>
    </source>
</evidence>
<dbReference type="Proteomes" id="UP000694925">
    <property type="component" value="Unplaced"/>
</dbReference>
<dbReference type="GO" id="GO:0071014">
    <property type="term" value="C:post-mRNA release spliceosomal complex"/>
    <property type="evidence" value="ECO:0007669"/>
    <property type="project" value="TreeGrafter"/>
</dbReference>
<dbReference type="SUPFAM" id="SSF54197">
    <property type="entry name" value="HIT-like"/>
    <property type="match status" value="1"/>
</dbReference>
<gene>
    <name evidence="7" type="primary">LOC108630472</name>
</gene>
<feature type="region of interest" description="Disordered" evidence="3">
    <location>
        <begin position="1"/>
        <end position="128"/>
    </location>
</feature>
<dbReference type="InterPro" id="IPR006767">
    <property type="entry name" value="Cwf19-like_C_dom-2"/>
</dbReference>
<dbReference type="PANTHER" id="PTHR12072">
    <property type="entry name" value="CWF19, CELL CYCLE CONTROL PROTEIN"/>
    <property type="match status" value="1"/>
</dbReference>
<organism evidence="6 7">
    <name type="scientific">Ceratina calcarata</name>
    <dbReference type="NCBI Taxonomy" id="156304"/>
    <lineage>
        <taxon>Eukaryota</taxon>
        <taxon>Metazoa</taxon>
        <taxon>Ecdysozoa</taxon>
        <taxon>Arthropoda</taxon>
        <taxon>Hexapoda</taxon>
        <taxon>Insecta</taxon>
        <taxon>Pterygota</taxon>
        <taxon>Neoptera</taxon>
        <taxon>Endopterygota</taxon>
        <taxon>Hymenoptera</taxon>
        <taxon>Apocrita</taxon>
        <taxon>Aculeata</taxon>
        <taxon>Apoidea</taxon>
        <taxon>Anthophila</taxon>
        <taxon>Apidae</taxon>
        <taxon>Ceratina</taxon>
        <taxon>Zadontomerus</taxon>
    </lineage>
</organism>